<organism evidence="2">
    <name type="scientific">Panicum hallii</name>
    <dbReference type="NCBI Taxonomy" id="206008"/>
    <lineage>
        <taxon>Eukaryota</taxon>
        <taxon>Viridiplantae</taxon>
        <taxon>Streptophyta</taxon>
        <taxon>Embryophyta</taxon>
        <taxon>Tracheophyta</taxon>
        <taxon>Spermatophyta</taxon>
        <taxon>Magnoliopsida</taxon>
        <taxon>Liliopsida</taxon>
        <taxon>Poales</taxon>
        <taxon>Poaceae</taxon>
        <taxon>PACMAD clade</taxon>
        <taxon>Panicoideae</taxon>
        <taxon>Panicodae</taxon>
        <taxon>Paniceae</taxon>
        <taxon>Panicinae</taxon>
        <taxon>Panicum</taxon>
        <taxon>Panicum sect. Panicum</taxon>
    </lineage>
</organism>
<dbReference type="Gramene" id="PAN23965">
    <property type="protein sequence ID" value="PAN23965"/>
    <property type="gene ID" value="PAHAL_4G188600"/>
</dbReference>
<keyword evidence="1" id="KW-0732">Signal</keyword>
<accession>A0A2S3HJ35</accession>
<evidence type="ECO:0000256" key="1">
    <source>
        <dbReference type="SAM" id="SignalP"/>
    </source>
</evidence>
<dbReference type="Proteomes" id="UP000243499">
    <property type="component" value="Chromosome 4"/>
</dbReference>
<sequence length="108" mass="11761">MSLSPYSLQRSRASTTVLPWVLISLLAAALAQTSAIGSMNYWCSRVSPGRSTCLCARGSKSGAEETVEGKRRKPCGCMKGGCVIFFSIFCGAHLEVVWEGFSQKRLHR</sequence>
<proteinExistence type="predicted"/>
<reference evidence="2" key="1">
    <citation type="submission" date="2018-04" db="EMBL/GenBank/DDBJ databases">
        <title>WGS assembly of Panicum hallii.</title>
        <authorList>
            <person name="Lovell J."/>
            <person name="Jenkins J."/>
            <person name="Lowry D."/>
            <person name="Mamidi S."/>
            <person name="Sreedasyam A."/>
            <person name="Weng X."/>
            <person name="Barry K."/>
            <person name="Bonette J."/>
            <person name="Campitelli B."/>
            <person name="Daum C."/>
            <person name="Gordon S."/>
            <person name="Gould B."/>
            <person name="Lipzen A."/>
            <person name="Macqueen A."/>
            <person name="Palacio-Mejia J."/>
            <person name="Plott C."/>
            <person name="Shakirov E."/>
            <person name="Shu S."/>
            <person name="Yoshinaga Y."/>
            <person name="Zane M."/>
            <person name="Rokhsar D."/>
            <person name="Grimwood J."/>
            <person name="Schmutz J."/>
            <person name="Juenger T."/>
        </authorList>
    </citation>
    <scope>NUCLEOTIDE SEQUENCE [LARGE SCALE GENOMIC DNA]</scope>
    <source>
        <strain evidence="2">FIL2</strain>
    </source>
</reference>
<dbReference type="AlphaFoldDB" id="A0A2S3HJ35"/>
<name>A0A2S3HJ35_9POAL</name>
<feature type="chain" id="PRO_5015595790" description="Secreted protein" evidence="1">
    <location>
        <begin position="32"/>
        <end position="108"/>
    </location>
</feature>
<evidence type="ECO:0000313" key="2">
    <source>
        <dbReference type="EMBL" id="PAN23965.1"/>
    </source>
</evidence>
<gene>
    <name evidence="2" type="ORF">PAHAL_4G188600</name>
</gene>
<dbReference type="EMBL" id="CM008049">
    <property type="protein sequence ID" value="PAN23965.1"/>
    <property type="molecule type" value="Genomic_DNA"/>
</dbReference>
<feature type="signal peptide" evidence="1">
    <location>
        <begin position="1"/>
        <end position="31"/>
    </location>
</feature>
<evidence type="ECO:0008006" key="3">
    <source>
        <dbReference type="Google" id="ProtNLM"/>
    </source>
</evidence>
<protein>
    <recommendedName>
        <fullName evidence="3">Secreted protein</fullName>
    </recommendedName>
</protein>